<name>A0A238JMV8_9RHOB</name>
<sequence length="283" mass="31749">MSFISNGPSFGSLASNAARGVLSAMTLMLMSFSAVAAEDTRFHGATGGILRFPNSNQPEDENNLFGEAWLKLAYSVAKTEKGNLSFYTLGNVVADTKPFAYNNTAKLGVGLSYSYQVSDALNISFSARHDWFQERTTDVRRSAMKYEMTYYYYRYWAAEPDDKMFGLSRNAWIFKSYGTLAYPGSLEENDDNLVLTLGGEYSTDLQLGESKWLLSPFIDVDFAWDRDGNNYNNKIIPGVGAKIRRPIEKGEIFVSLRAQADYRWKAGTTDVKPGIHIGWYKGF</sequence>
<proteinExistence type="predicted"/>
<keyword evidence="3" id="KW-1185">Reference proteome</keyword>
<dbReference type="EMBL" id="FXYE01000001">
    <property type="protein sequence ID" value="SMX31096.1"/>
    <property type="molecule type" value="Genomic_DNA"/>
</dbReference>
<evidence type="ECO:0000313" key="2">
    <source>
        <dbReference type="EMBL" id="SMX31096.1"/>
    </source>
</evidence>
<evidence type="ECO:0000313" key="3">
    <source>
        <dbReference type="Proteomes" id="UP000202922"/>
    </source>
</evidence>
<organism evidence="2 3">
    <name type="scientific">Actibacterium lipolyticum</name>
    <dbReference type="NCBI Taxonomy" id="1524263"/>
    <lineage>
        <taxon>Bacteria</taxon>
        <taxon>Pseudomonadati</taxon>
        <taxon>Pseudomonadota</taxon>
        <taxon>Alphaproteobacteria</taxon>
        <taxon>Rhodobacterales</taxon>
        <taxon>Roseobacteraceae</taxon>
        <taxon>Actibacterium</taxon>
    </lineage>
</organism>
<keyword evidence="1" id="KW-0732">Signal</keyword>
<evidence type="ECO:0000256" key="1">
    <source>
        <dbReference type="SAM" id="SignalP"/>
    </source>
</evidence>
<feature type="signal peptide" evidence="1">
    <location>
        <begin position="1"/>
        <end position="36"/>
    </location>
</feature>
<accession>A0A238JMV8</accession>
<dbReference type="AlphaFoldDB" id="A0A238JMV8"/>
<reference evidence="3" key="1">
    <citation type="submission" date="2017-05" db="EMBL/GenBank/DDBJ databases">
        <authorList>
            <person name="Rodrigo-Torres L."/>
            <person name="Arahal R. D."/>
            <person name="Lucena T."/>
        </authorList>
    </citation>
    <scope>NUCLEOTIDE SEQUENCE [LARGE SCALE GENOMIC DNA]</scope>
    <source>
        <strain evidence="3">CECT 8621</strain>
    </source>
</reference>
<gene>
    <name evidence="2" type="ORF">COL8621_00275</name>
</gene>
<protein>
    <submittedName>
        <fullName evidence="2">Uncharacterized protein</fullName>
    </submittedName>
</protein>
<feature type="chain" id="PRO_5012828015" evidence="1">
    <location>
        <begin position="37"/>
        <end position="283"/>
    </location>
</feature>
<dbReference type="Proteomes" id="UP000202922">
    <property type="component" value="Unassembled WGS sequence"/>
</dbReference>